<evidence type="ECO:0000259" key="1">
    <source>
        <dbReference type="SMART" id="SM00849"/>
    </source>
</evidence>
<dbReference type="PANTHER" id="PTHR43223">
    <property type="entry name" value="ALKYL/ARYL-SULFATASE"/>
    <property type="match status" value="1"/>
</dbReference>
<dbReference type="AlphaFoldDB" id="A0A6J7MG42"/>
<dbReference type="InterPro" id="IPR036866">
    <property type="entry name" value="RibonucZ/Hydroxyglut_hydro"/>
</dbReference>
<dbReference type="InterPro" id="IPR052195">
    <property type="entry name" value="Bact_Alkyl/Aryl-Sulfatase"/>
</dbReference>
<proteinExistence type="predicted"/>
<name>A0A6J7MG42_9ZZZZ</name>
<evidence type="ECO:0000313" key="5">
    <source>
        <dbReference type="EMBL" id="CAB5020290.1"/>
    </source>
</evidence>
<dbReference type="InterPro" id="IPR038536">
    <property type="entry name" value="Alkyl/aryl-sulf_dimr_sf"/>
</dbReference>
<protein>
    <submittedName>
        <fullName evidence="4">Unannotated protein</fullName>
    </submittedName>
</protein>
<organism evidence="4">
    <name type="scientific">freshwater metagenome</name>
    <dbReference type="NCBI Taxonomy" id="449393"/>
    <lineage>
        <taxon>unclassified sequences</taxon>
        <taxon>metagenomes</taxon>
        <taxon>ecological metagenomes</taxon>
    </lineage>
</organism>
<dbReference type="SMART" id="SM00849">
    <property type="entry name" value="Lactamase_B"/>
    <property type="match status" value="1"/>
</dbReference>
<dbReference type="InterPro" id="IPR029228">
    <property type="entry name" value="Alkyl_sulf_dimr"/>
</dbReference>
<dbReference type="EMBL" id="CAFBOF010000018">
    <property type="protein sequence ID" value="CAB4978292.1"/>
    <property type="molecule type" value="Genomic_DNA"/>
</dbReference>
<dbReference type="Gene3D" id="3.60.15.10">
    <property type="entry name" value="Ribonuclease Z/Hydroxyacylglutathione hydrolase-like"/>
    <property type="match status" value="1"/>
</dbReference>
<dbReference type="Pfam" id="PF14863">
    <property type="entry name" value="Alkyl_sulf_dimr"/>
    <property type="match status" value="1"/>
</dbReference>
<evidence type="ECO:0000313" key="2">
    <source>
        <dbReference type="EMBL" id="CAB4718657.1"/>
    </source>
</evidence>
<dbReference type="Pfam" id="PF00753">
    <property type="entry name" value="Lactamase_B"/>
    <property type="match status" value="1"/>
</dbReference>
<dbReference type="Gene3D" id="1.25.40.880">
    <property type="entry name" value="Alkyl sulfatase, dimerisation domain"/>
    <property type="match status" value="1"/>
</dbReference>
<dbReference type="SUPFAM" id="SSF56281">
    <property type="entry name" value="Metallo-hydrolase/oxidoreductase"/>
    <property type="match status" value="1"/>
</dbReference>
<dbReference type="GO" id="GO:0046983">
    <property type="term" value="F:protein dimerization activity"/>
    <property type="evidence" value="ECO:0007669"/>
    <property type="project" value="InterPro"/>
</dbReference>
<gene>
    <name evidence="2" type="ORF">UFOPK2683_00446</name>
    <name evidence="3" type="ORF">UFOPK3605_01023</name>
    <name evidence="4" type="ORF">UFOPK3897_00946</name>
    <name evidence="5" type="ORF">UFOPK4121_00610</name>
</gene>
<dbReference type="EMBL" id="CAEZYK010000016">
    <property type="protein sequence ID" value="CAB4718657.1"/>
    <property type="molecule type" value="Genomic_DNA"/>
</dbReference>
<accession>A0A6J7MG42</accession>
<evidence type="ECO:0000313" key="3">
    <source>
        <dbReference type="EMBL" id="CAB4909814.1"/>
    </source>
</evidence>
<dbReference type="PANTHER" id="PTHR43223:SF2">
    <property type="entry name" value="METALLO-BETA-LACTAMASE DOMAIN-CONTAINING PROTEIN"/>
    <property type="match status" value="1"/>
</dbReference>
<reference evidence="4" key="1">
    <citation type="submission" date="2020-05" db="EMBL/GenBank/DDBJ databases">
        <authorList>
            <person name="Chiriac C."/>
            <person name="Salcher M."/>
            <person name="Ghai R."/>
            <person name="Kavagutti S V."/>
        </authorList>
    </citation>
    <scope>NUCLEOTIDE SEQUENCE</scope>
</reference>
<dbReference type="EMBL" id="CAFBPQ010000013">
    <property type="protein sequence ID" value="CAB5020290.1"/>
    <property type="molecule type" value="Genomic_DNA"/>
</dbReference>
<feature type="domain" description="Metallo-beta-lactamase" evidence="1">
    <location>
        <begin position="39"/>
        <end position="237"/>
    </location>
</feature>
<evidence type="ECO:0000313" key="4">
    <source>
        <dbReference type="EMBL" id="CAB4978292.1"/>
    </source>
</evidence>
<dbReference type="EMBL" id="CAFBMM010000051">
    <property type="protein sequence ID" value="CAB4909814.1"/>
    <property type="molecule type" value="Genomic_DNA"/>
</dbReference>
<sequence>MDLLALADDLWAGKDRYKPFDNPGAKSEIDDNTLFVHGFANVNALLTEDGIVLIDTGSSLMAKTMHDSLRTWSTDRINTAVFTHGHIDHCFGIDNYDSDNASLGSQAPKVIAHEAIKARFDRYKVTAGYNEQINRRQFGMSDFVWPLNYRYPDITYQKNFDLLVGGEKFELHHARGETDDHTWVWAPDRSVVCVGDLFTWAAPNCGNPQKVQRYPMEWAQALREIATLNANVMLPGHGLPVIGPDRVRQALEESAELLEYLHTETLILMNAGATLNDIIHSVKAPERLLERPYLRPVYDDPEFILHSLWRLYGGWFDGNPARLKPPSDKSLAVEVAALAGGPVALSQRALLVADSGDLRLAGQLIEWALGAYSIKDPDRNEVAQIYSQINRQRVAQETSLMAKGVFRAAAREPNPKANAPEN</sequence>
<dbReference type="InterPro" id="IPR001279">
    <property type="entry name" value="Metallo-B-lactamas"/>
</dbReference>